<protein>
    <submittedName>
        <fullName evidence="2">Uncharacterized protein</fullName>
    </submittedName>
</protein>
<keyword evidence="3" id="KW-1185">Reference proteome</keyword>
<dbReference type="Proteomes" id="UP001305779">
    <property type="component" value="Unassembled WGS sequence"/>
</dbReference>
<evidence type="ECO:0000256" key="1">
    <source>
        <dbReference type="SAM" id="MobiDB-lite"/>
    </source>
</evidence>
<organism evidence="2 3">
    <name type="scientific">Zasmidium cellare</name>
    <name type="common">Wine cellar mold</name>
    <name type="synonym">Racodium cellare</name>
    <dbReference type="NCBI Taxonomy" id="395010"/>
    <lineage>
        <taxon>Eukaryota</taxon>
        <taxon>Fungi</taxon>
        <taxon>Dikarya</taxon>
        <taxon>Ascomycota</taxon>
        <taxon>Pezizomycotina</taxon>
        <taxon>Dothideomycetes</taxon>
        <taxon>Dothideomycetidae</taxon>
        <taxon>Mycosphaerellales</taxon>
        <taxon>Mycosphaerellaceae</taxon>
        <taxon>Zasmidium</taxon>
    </lineage>
</organism>
<dbReference type="PANTHER" id="PTHR39474:SF1">
    <property type="entry name" value="FUNGAL SPECIFIC TRANSCRIPTION FACTOR"/>
    <property type="match status" value="1"/>
</dbReference>
<sequence>MSEPENTSNSNSTPLPLPPPPSEEASKLDMSSGEATVKMDALGPLVVNQDGSLSRIENWGQMTELEKTNTLRVLGKRNAARREALRAKEGEGEGKA</sequence>
<accession>A0ABR0E218</accession>
<comment type="caution">
    <text evidence="2">The sequence shown here is derived from an EMBL/GenBank/DDBJ whole genome shotgun (WGS) entry which is preliminary data.</text>
</comment>
<proteinExistence type="predicted"/>
<dbReference type="EMBL" id="JAXOVC010000012">
    <property type="protein sequence ID" value="KAK4495374.1"/>
    <property type="molecule type" value="Genomic_DNA"/>
</dbReference>
<dbReference type="PANTHER" id="PTHR39474">
    <property type="entry name" value="UNNAMED PRODUCT"/>
    <property type="match status" value="1"/>
</dbReference>
<gene>
    <name evidence="2" type="ORF">PRZ48_013705</name>
</gene>
<name>A0ABR0E218_ZASCE</name>
<reference evidence="2 3" key="1">
    <citation type="journal article" date="2023" name="G3 (Bethesda)">
        <title>A chromosome-level genome assembly of Zasmidium syzygii isolated from banana leaves.</title>
        <authorList>
            <person name="van Westerhoven A.C."/>
            <person name="Mehrabi R."/>
            <person name="Talebi R."/>
            <person name="Steentjes M.B.F."/>
            <person name="Corcolon B."/>
            <person name="Chong P.A."/>
            <person name="Kema G.H.J."/>
            <person name="Seidl M.F."/>
        </authorList>
    </citation>
    <scope>NUCLEOTIDE SEQUENCE [LARGE SCALE GENOMIC DNA]</scope>
    <source>
        <strain evidence="2 3">P124</strain>
    </source>
</reference>
<feature type="region of interest" description="Disordered" evidence="1">
    <location>
        <begin position="1"/>
        <end position="34"/>
    </location>
</feature>
<evidence type="ECO:0000313" key="2">
    <source>
        <dbReference type="EMBL" id="KAK4495374.1"/>
    </source>
</evidence>
<evidence type="ECO:0000313" key="3">
    <source>
        <dbReference type="Proteomes" id="UP001305779"/>
    </source>
</evidence>
<feature type="compositionally biased region" description="Low complexity" evidence="1">
    <location>
        <begin position="1"/>
        <end position="14"/>
    </location>
</feature>